<protein>
    <submittedName>
        <fullName evidence="1">Uncharacterized protein</fullName>
    </submittedName>
</protein>
<evidence type="ECO:0000313" key="2">
    <source>
        <dbReference type="Proteomes" id="UP000006339"/>
    </source>
</evidence>
<dbReference type="Proteomes" id="UP000006339">
    <property type="component" value="Unassembled WGS sequence"/>
</dbReference>
<reference evidence="1" key="1">
    <citation type="submission" date="2012-10" db="EMBL/GenBank/DDBJ databases">
        <authorList>
            <person name="Harkins D.M."/>
            <person name="Durkin A.S."/>
            <person name="Brinkac L.M."/>
            <person name="Selengut J.D."/>
            <person name="Sanka R."/>
            <person name="DePew J."/>
            <person name="Purushe J."/>
            <person name="Picardeau M."/>
            <person name="Werts C."/>
            <person name="Goarant C."/>
            <person name="Vinetz J.M."/>
            <person name="Sutton G.G."/>
            <person name="Nelson W.C."/>
            <person name="Fouts D.E."/>
        </authorList>
    </citation>
    <scope>NUCLEOTIDE SEQUENCE [LARGE SCALE GENOMIC DNA]</scope>
    <source>
        <strain evidence="1">200802841</strain>
    </source>
</reference>
<organism evidence="1 2">
    <name type="scientific">Leptospira kirschneri str. 200802841</name>
    <dbReference type="NCBI Taxonomy" id="1193047"/>
    <lineage>
        <taxon>Bacteria</taxon>
        <taxon>Pseudomonadati</taxon>
        <taxon>Spirochaetota</taxon>
        <taxon>Spirochaetia</taxon>
        <taxon>Leptospirales</taxon>
        <taxon>Leptospiraceae</taxon>
        <taxon>Leptospira</taxon>
    </lineage>
</organism>
<evidence type="ECO:0000313" key="1">
    <source>
        <dbReference type="EMBL" id="EKO51082.1"/>
    </source>
</evidence>
<dbReference type="AlphaFoldDB" id="A0A828Y2P8"/>
<gene>
    <name evidence="1" type="ORF">LEP1GSC131_2419</name>
</gene>
<keyword evidence="2" id="KW-1185">Reference proteome</keyword>
<accession>A0A828Y2P8</accession>
<name>A0A828Y2P8_9LEPT</name>
<proteinExistence type="predicted"/>
<dbReference type="EMBL" id="AKWH02000043">
    <property type="protein sequence ID" value="EKO51082.1"/>
    <property type="molecule type" value="Genomic_DNA"/>
</dbReference>
<comment type="caution">
    <text evidence="1">The sequence shown here is derived from an EMBL/GenBank/DDBJ whole genome shotgun (WGS) entry which is preliminary data.</text>
</comment>
<sequence>MWVCEFKRKDPVKKSENENSKESYDFLEDSYPIFVRKKGVSF</sequence>